<feature type="transmembrane region" description="Helical" evidence="14">
    <location>
        <begin position="373"/>
        <end position="391"/>
    </location>
</feature>
<dbReference type="PANTHER" id="PTHR48086">
    <property type="entry name" value="SODIUM/PROLINE SYMPORTER-RELATED"/>
    <property type="match status" value="1"/>
</dbReference>
<dbReference type="CDD" id="cd11475">
    <property type="entry name" value="SLC5sbd_PutP"/>
    <property type="match status" value="1"/>
</dbReference>
<comment type="similarity">
    <text evidence="2 13">Belongs to the sodium:solute symporter (SSF) (TC 2.A.21) family.</text>
</comment>
<reference evidence="16" key="1">
    <citation type="submission" date="2017-10" db="EMBL/GenBank/DDBJ databases">
        <title>Campylobacter species from seals.</title>
        <authorList>
            <person name="Gilbert M.J."/>
            <person name="Zomer A.L."/>
            <person name="Timmerman A.J."/>
            <person name="Duim B."/>
            <person name="Wagenaar J.A."/>
        </authorList>
    </citation>
    <scope>NUCLEOTIDE SEQUENCE [LARGE SCALE GENOMIC DNA]</scope>
    <source>
        <strain evidence="16">17S00004-5</strain>
    </source>
</reference>
<dbReference type="OrthoDB" id="9789704at2"/>
<keyword evidence="5 14" id="KW-0812">Transmembrane</keyword>
<evidence type="ECO:0000256" key="13">
    <source>
        <dbReference type="RuleBase" id="RU362091"/>
    </source>
</evidence>
<keyword evidence="14" id="KW-0029">Amino-acid transport</keyword>
<keyword evidence="8 14" id="KW-0915">Sodium</keyword>
<feature type="transmembrane region" description="Helical" evidence="14">
    <location>
        <begin position="397"/>
        <end position="420"/>
    </location>
</feature>
<dbReference type="GO" id="GO:0015824">
    <property type="term" value="P:proline transport"/>
    <property type="evidence" value="ECO:0007669"/>
    <property type="project" value="UniProtKB-UniRule"/>
</dbReference>
<dbReference type="NCBIfam" id="TIGR00813">
    <property type="entry name" value="sss"/>
    <property type="match status" value="1"/>
</dbReference>
<dbReference type="EMBL" id="PDHH01000004">
    <property type="protein sequence ID" value="PSM52066.1"/>
    <property type="molecule type" value="Genomic_DNA"/>
</dbReference>
<evidence type="ECO:0000256" key="11">
    <source>
        <dbReference type="ARBA" id="ARBA00023201"/>
    </source>
</evidence>
<evidence type="ECO:0000256" key="9">
    <source>
        <dbReference type="ARBA" id="ARBA00023065"/>
    </source>
</evidence>
<feature type="transmembrane region" description="Helical" evidence="14">
    <location>
        <begin position="274"/>
        <end position="300"/>
    </location>
</feature>
<evidence type="ECO:0000256" key="10">
    <source>
        <dbReference type="ARBA" id="ARBA00023136"/>
    </source>
</evidence>
<comment type="function">
    <text evidence="14">Catalyzes the sodium-dependent uptake of extracellular L-proline.</text>
</comment>
<dbReference type="AlphaFoldDB" id="A0A2P8R0P0"/>
<dbReference type="InterPro" id="IPR001734">
    <property type="entry name" value="Na/solute_symporter"/>
</dbReference>
<keyword evidence="4 14" id="KW-1003">Cell membrane</keyword>
<dbReference type="PANTHER" id="PTHR48086:SF3">
    <property type="entry name" value="SODIUM_PROLINE SYMPORTER"/>
    <property type="match status" value="1"/>
</dbReference>
<dbReference type="RefSeq" id="WP_106871608.1">
    <property type="nucleotide sequence ID" value="NZ_CP053841.1"/>
</dbReference>
<comment type="subcellular location">
    <subcellularLocation>
        <location evidence="1 14">Cell membrane</location>
        <topology evidence="1 14">Multi-pass membrane protein</topology>
    </subcellularLocation>
</comment>
<evidence type="ECO:0000256" key="1">
    <source>
        <dbReference type="ARBA" id="ARBA00004651"/>
    </source>
</evidence>
<evidence type="ECO:0000256" key="6">
    <source>
        <dbReference type="ARBA" id="ARBA00022847"/>
    </source>
</evidence>
<dbReference type="GO" id="GO:0005298">
    <property type="term" value="F:proline:sodium symporter activity"/>
    <property type="evidence" value="ECO:0007669"/>
    <property type="project" value="UniProtKB-UniRule"/>
</dbReference>
<evidence type="ECO:0000256" key="5">
    <source>
        <dbReference type="ARBA" id="ARBA00022692"/>
    </source>
</evidence>
<keyword evidence="10 14" id="KW-0472">Membrane</keyword>
<proteinExistence type="inferred from homology"/>
<evidence type="ECO:0000256" key="2">
    <source>
        <dbReference type="ARBA" id="ARBA00006434"/>
    </source>
</evidence>
<organism evidence="15 16">
    <name type="scientific">Campylobacter blaseri</name>
    <dbReference type="NCBI Taxonomy" id="2042961"/>
    <lineage>
        <taxon>Bacteria</taxon>
        <taxon>Pseudomonadati</taxon>
        <taxon>Campylobacterota</taxon>
        <taxon>Epsilonproteobacteria</taxon>
        <taxon>Campylobacterales</taxon>
        <taxon>Campylobacteraceae</taxon>
        <taxon>Campylobacter</taxon>
    </lineage>
</organism>
<gene>
    <name evidence="15" type="primary">putP</name>
    <name evidence="15" type="ORF">CQ405_05775</name>
</gene>
<protein>
    <recommendedName>
        <fullName evidence="14">Sodium/proline symporter</fullName>
    </recommendedName>
    <alternativeName>
        <fullName evidence="14">Proline permease</fullName>
    </alternativeName>
</protein>
<feature type="transmembrane region" description="Helical" evidence="14">
    <location>
        <begin position="153"/>
        <end position="175"/>
    </location>
</feature>
<dbReference type="GO" id="GO:0015193">
    <property type="term" value="F:L-proline transmembrane transporter activity"/>
    <property type="evidence" value="ECO:0007669"/>
    <property type="project" value="TreeGrafter"/>
</dbReference>
<accession>A0A2P8R0P0</accession>
<feature type="transmembrane region" description="Helical" evidence="14">
    <location>
        <begin position="6"/>
        <end position="24"/>
    </location>
</feature>
<feature type="transmembrane region" description="Helical" evidence="14">
    <location>
        <begin position="427"/>
        <end position="446"/>
    </location>
</feature>
<sequence>MDITTYSAIGLYFLMLIWIGKISYNKNANINEYLLDNRSLGPVVTALSAGASDMSGWMLLGLPGAIYATGLSNIWIAIGLTIGAWCNYKFLAKRLRIYTEVASDSVTIPDFLENRFKDKTKVLRIMSGLIILIFYTLYVSSGIIAGGKTFHSFFGLSFEVGAIFTLLIVAFYTFFGGFKAVCITDALQGTLMFAVLIIIPLAAYFALNIPSDSSFLKEITRYSLSAKENHLSLFYGQSFLGILGLLSWGFGYFGQPHIIVRFMAIRSSKELGSARRVGIGWMVLGLLGAICSGLIGFVYFNQNGIILNDSETVFLELGKVLFHPFIVGVIISAVLAAIMSTISSQLLVSASSVTKDFIFAFYKKDVSEKTQTLVGRVAVIFVSIIATILAFSSTDTVLGVVGNAWAGFGASFGAVLLFSLYSKNMTALGALFGMIVGGGTVIFWISFGLSSFVYELLPGFLMSALTIIIVNKYSYLLGKMSDEPKEAIISSEFEKMEQQNRN</sequence>
<feature type="transmembrane region" description="Helical" evidence="14">
    <location>
        <begin position="66"/>
        <end position="88"/>
    </location>
</feature>
<dbReference type="NCBIfam" id="TIGR02121">
    <property type="entry name" value="Na_Pro_sym"/>
    <property type="match status" value="1"/>
</dbReference>
<dbReference type="InterPro" id="IPR038377">
    <property type="entry name" value="Na/Glc_symporter_sf"/>
</dbReference>
<keyword evidence="3 14" id="KW-0813">Transport</keyword>
<dbReference type="Proteomes" id="UP000240535">
    <property type="component" value="Unassembled WGS sequence"/>
</dbReference>
<evidence type="ECO:0000256" key="14">
    <source>
        <dbReference type="RuleBase" id="RU366012"/>
    </source>
</evidence>
<keyword evidence="6 14" id="KW-0769">Symport</keyword>
<keyword evidence="9 14" id="KW-0406">Ion transport</keyword>
<feature type="transmembrane region" description="Helical" evidence="14">
    <location>
        <begin position="320"/>
        <end position="342"/>
    </location>
</feature>
<feature type="transmembrane region" description="Helical" evidence="14">
    <location>
        <begin position="233"/>
        <end position="253"/>
    </location>
</feature>
<dbReference type="PROSITE" id="PS50283">
    <property type="entry name" value="NA_SOLUT_SYMP_3"/>
    <property type="match status" value="1"/>
</dbReference>
<dbReference type="GO" id="GO:0005886">
    <property type="term" value="C:plasma membrane"/>
    <property type="evidence" value="ECO:0007669"/>
    <property type="project" value="UniProtKB-SubCell"/>
</dbReference>
<keyword evidence="16" id="KW-1185">Reference proteome</keyword>
<evidence type="ECO:0000256" key="12">
    <source>
        <dbReference type="ARBA" id="ARBA00033708"/>
    </source>
</evidence>
<dbReference type="InterPro" id="IPR011851">
    <property type="entry name" value="Na/Pro_symporter"/>
</dbReference>
<evidence type="ECO:0000313" key="16">
    <source>
        <dbReference type="Proteomes" id="UP000240535"/>
    </source>
</evidence>
<dbReference type="InterPro" id="IPR050277">
    <property type="entry name" value="Sodium:Solute_Symporter"/>
</dbReference>
<dbReference type="Pfam" id="PF00474">
    <property type="entry name" value="SSF"/>
    <property type="match status" value="1"/>
</dbReference>
<comment type="catalytic activity">
    <reaction evidence="12">
        <text>L-proline(in) + Na(+)(in) = L-proline(out) + Na(+)(out)</text>
        <dbReference type="Rhea" id="RHEA:28967"/>
        <dbReference type="ChEBI" id="CHEBI:29101"/>
        <dbReference type="ChEBI" id="CHEBI:60039"/>
    </reaction>
</comment>
<dbReference type="Gene3D" id="1.20.1730.10">
    <property type="entry name" value="Sodium/glucose cotransporter"/>
    <property type="match status" value="1"/>
</dbReference>
<evidence type="ECO:0000256" key="4">
    <source>
        <dbReference type="ARBA" id="ARBA00022475"/>
    </source>
</evidence>
<feature type="transmembrane region" description="Helical" evidence="14">
    <location>
        <begin position="187"/>
        <end position="207"/>
    </location>
</feature>
<dbReference type="GO" id="GO:0031402">
    <property type="term" value="F:sodium ion binding"/>
    <property type="evidence" value="ECO:0007669"/>
    <property type="project" value="UniProtKB-UniRule"/>
</dbReference>
<evidence type="ECO:0000313" key="15">
    <source>
        <dbReference type="EMBL" id="PSM52066.1"/>
    </source>
</evidence>
<keyword evidence="11 14" id="KW-0739">Sodium transport</keyword>
<evidence type="ECO:0000256" key="7">
    <source>
        <dbReference type="ARBA" id="ARBA00022989"/>
    </source>
</evidence>
<comment type="caution">
    <text evidence="15">The sequence shown here is derived from an EMBL/GenBank/DDBJ whole genome shotgun (WGS) entry which is preliminary data.</text>
</comment>
<feature type="transmembrane region" description="Helical" evidence="14">
    <location>
        <begin position="452"/>
        <end position="470"/>
    </location>
</feature>
<name>A0A2P8R0P0_9BACT</name>
<keyword evidence="7 14" id="KW-1133">Transmembrane helix</keyword>
<evidence type="ECO:0000256" key="8">
    <source>
        <dbReference type="ARBA" id="ARBA00023053"/>
    </source>
</evidence>
<evidence type="ECO:0000256" key="3">
    <source>
        <dbReference type="ARBA" id="ARBA00022448"/>
    </source>
</evidence>
<feature type="transmembrane region" description="Helical" evidence="14">
    <location>
        <begin position="125"/>
        <end position="147"/>
    </location>
</feature>